<dbReference type="EMBL" id="KN881627">
    <property type="protein sequence ID" value="KIY53234.1"/>
    <property type="molecule type" value="Genomic_DNA"/>
</dbReference>
<evidence type="ECO:0000259" key="4">
    <source>
        <dbReference type="PROSITE" id="PS51084"/>
    </source>
</evidence>
<evidence type="ECO:0000256" key="3">
    <source>
        <dbReference type="PROSITE-ProRule" id="PRU00464"/>
    </source>
</evidence>
<protein>
    <submittedName>
        <fullName evidence="5">HIT-like protein</fullName>
    </submittedName>
</protein>
<evidence type="ECO:0000313" key="5">
    <source>
        <dbReference type="EMBL" id="KIY53234.1"/>
    </source>
</evidence>
<evidence type="ECO:0000256" key="2">
    <source>
        <dbReference type="PIRSR" id="PIRSR601310-3"/>
    </source>
</evidence>
<dbReference type="Proteomes" id="UP000054144">
    <property type="component" value="Unassembled WGS sequence"/>
</dbReference>
<dbReference type="Pfam" id="PF01230">
    <property type="entry name" value="HIT"/>
    <property type="match status" value="1"/>
</dbReference>
<feature type="active site" description="Tele-AMP-histidine intermediate" evidence="1">
    <location>
        <position position="132"/>
    </location>
</feature>
<reference evidence="5 6" key="1">
    <citation type="journal article" date="2015" name="Fungal Genet. Biol.">
        <title>Evolution of novel wood decay mechanisms in Agaricales revealed by the genome sequences of Fistulina hepatica and Cylindrobasidium torrendii.</title>
        <authorList>
            <person name="Floudas D."/>
            <person name="Held B.W."/>
            <person name="Riley R."/>
            <person name="Nagy L.G."/>
            <person name="Koehler G."/>
            <person name="Ransdell A.S."/>
            <person name="Younus H."/>
            <person name="Chow J."/>
            <person name="Chiniquy J."/>
            <person name="Lipzen A."/>
            <person name="Tritt A."/>
            <person name="Sun H."/>
            <person name="Haridas S."/>
            <person name="LaButti K."/>
            <person name="Ohm R.A."/>
            <person name="Kues U."/>
            <person name="Blanchette R.A."/>
            <person name="Grigoriev I.V."/>
            <person name="Minto R.E."/>
            <person name="Hibbett D.S."/>
        </authorList>
    </citation>
    <scope>NUCLEOTIDE SEQUENCE [LARGE SCALE GENOMIC DNA]</scope>
    <source>
        <strain evidence="5 6">ATCC 64428</strain>
    </source>
</reference>
<gene>
    <name evidence="5" type="ORF">FISHEDRAFT_63419</name>
</gene>
<proteinExistence type="predicted"/>
<dbReference type="OrthoDB" id="672793at2759"/>
<evidence type="ECO:0000256" key="1">
    <source>
        <dbReference type="PIRSR" id="PIRSR601310-1"/>
    </source>
</evidence>
<sequence>MTSFIVNDHVGRPLHPSWEAPSLRAEHTETDSNNHNDWCTFCRIVAGELSCWQVYEDELVIAFLNMFPLRQGHTLVVPKAHYKHVSDLPPEHAAALGVAVSKVAQALVKAFDNPGLNVVCNQEYAQAVPHVHYHVIPAPRFDGQQPQAIAPGVLYSKRPASPLRKEVMERLEINRRSELEDEDAEGLATAIRARL</sequence>
<dbReference type="PRINTS" id="PR00332">
    <property type="entry name" value="HISTRIAD"/>
</dbReference>
<organism evidence="5 6">
    <name type="scientific">Fistulina hepatica ATCC 64428</name>
    <dbReference type="NCBI Taxonomy" id="1128425"/>
    <lineage>
        <taxon>Eukaryota</taxon>
        <taxon>Fungi</taxon>
        <taxon>Dikarya</taxon>
        <taxon>Basidiomycota</taxon>
        <taxon>Agaricomycotina</taxon>
        <taxon>Agaricomycetes</taxon>
        <taxon>Agaricomycetidae</taxon>
        <taxon>Agaricales</taxon>
        <taxon>Fistulinaceae</taxon>
        <taxon>Fistulina</taxon>
    </lineage>
</organism>
<dbReference type="GO" id="GO:0009117">
    <property type="term" value="P:nucleotide metabolic process"/>
    <property type="evidence" value="ECO:0007669"/>
    <property type="project" value="TreeGrafter"/>
</dbReference>
<name>A0A0D7ANC1_9AGAR</name>
<dbReference type="InterPro" id="IPR001310">
    <property type="entry name" value="Histidine_triad_HIT"/>
</dbReference>
<dbReference type="SUPFAM" id="SSF54197">
    <property type="entry name" value="HIT-like"/>
    <property type="match status" value="1"/>
</dbReference>
<feature type="domain" description="HIT" evidence="4">
    <location>
        <begin position="40"/>
        <end position="145"/>
    </location>
</feature>
<accession>A0A0D7ANC1</accession>
<dbReference type="PROSITE" id="PS51084">
    <property type="entry name" value="HIT_2"/>
    <property type="match status" value="1"/>
</dbReference>
<dbReference type="InterPro" id="IPR011146">
    <property type="entry name" value="HIT-like"/>
</dbReference>
<keyword evidence="6" id="KW-1185">Reference proteome</keyword>
<dbReference type="PANTHER" id="PTHR46648">
    <property type="entry name" value="HIT FAMILY PROTEIN 1"/>
    <property type="match status" value="1"/>
</dbReference>
<dbReference type="Gene3D" id="3.30.428.10">
    <property type="entry name" value="HIT-like"/>
    <property type="match status" value="1"/>
</dbReference>
<dbReference type="PANTHER" id="PTHR46648:SF1">
    <property type="entry name" value="ADENOSINE 5'-MONOPHOSPHORAMIDASE HNT1"/>
    <property type="match status" value="1"/>
</dbReference>
<dbReference type="InterPro" id="IPR036265">
    <property type="entry name" value="HIT-like_sf"/>
</dbReference>
<feature type="short sequence motif" description="Histidine triad motif" evidence="2 3">
    <location>
        <begin position="130"/>
        <end position="134"/>
    </location>
</feature>
<dbReference type="GO" id="GO:0003824">
    <property type="term" value="F:catalytic activity"/>
    <property type="evidence" value="ECO:0007669"/>
    <property type="project" value="InterPro"/>
</dbReference>
<dbReference type="AlphaFoldDB" id="A0A0D7ANC1"/>
<evidence type="ECO:0000313" key="6">
    <source>
        <dbReference type="Proteomes" id="UP000054144"/>
    </source>
</evidence>